<dbReference type="Proteomes" id="UP001595975">
    <property type="component" value="Unassembled WGS sequence"/>
</dbReference>
<dbReference type="RefSeq" id="WP_380224861.1">
    <property type="nucleotide sequence ID" value="NZ_JBHSOF010000008.1"/>
</dbReference>
<gene>
    <name evidence="1" type="ORF">ACFP3U_09485</name>
</gene>
<reference evidence="2" key="1">
    <citation type="journal article" date="2019" name="Int. J. Syst. Evol. Microbiol.">
        <title>The Global Catalogue of Microorganisms (GCM) 10K type strain sequencing project: providing services to taxonomists for standard genome sequencing and annotation.</title>
        <authorList>
            <consortium name="The Broad Institute Genomics Platform"/>
            <consortium name="The Broad Institute Genome Sequencing Center for Infectious Disease"/>
            <person name="Wu L."/>
            <person name="Ma J."/>
        </authorList>
    </citation>
    <scope>NUCLEOTIDE SEQUENCE [LARGE SCALE GENOMIC DNA]</scope>
    <source>
        <strain evidence="2">CGMCC 4.1437</strain>
    </source>
</reference>
<dbReference type="SUPFAM" id="SSF54909">
    <property type="entry name" value="Dimeric alpha+beta barrel"/>
    <property type="match status" value="1"/>
</dbReference>
<evidence type="ECO:0008006" key="3">
    <source>
        <dbReference type="Google" id="ProtNLM"/>
    </source>
</evidence>
<organism evidence="1 2">
    <name type="scientific">Kitasatospora misakiensis</name>
    <dbReference type="NCBI Taxonomy" id="67330"/>
    <lineage>
        <taxon>Bacteria</taxon>
        <taxon>Bacillati</taxon>
        <taxon>Actinomycetota</taxon>
        <taxon>Actinomycetes</taxon>
        <taxon>Kitasatosporales</taxon>
        <taxon>Streptomycetaceae</taxon>
        <taxon>Kitasatospora</taxon>
    </lineage>
</organism>
<evidence type="ECO:0000313" key="1">
    <source>
        <dbReference type="EMBL" id="MFC5663213.1"/>
    </source>
</evidence>
<evidence type="ECO:0000313" key="2">
    <source>
        <dbReference type="Proteomes" id="UP001595975"/>
    </source>
</evidence>
<proteinExistence type="predicted"/>
<comment type="caution">
    <text evidence="1">The sequence shown here is derived from an EMBL/GenBank/DDBJ whole genome shotgun (WGS) entry which is preliminary data.</text>
</comment>
<sequence>MFVRTGYFTGDPDLIGGALDGLSAEAVGLLSAQPGYRGFGLFANRELGIITMGSWWDSRQAERDSDAALRGRRGELLTPFAGTVTVDVWEAVVAARPAEPVPGSWFRLAKFDFERSQAERIVTAFRDQALPALQRIPGFLGGSMLLNVEDERGAVGGLFNSRETLDASRGPVAEARARAVAAGGSTLRSLEEFEVVLLDLPRQP</sequence>
<dbReference type="InterPro" id="IPR011008">
    <property type="entry name" value="Dimeric_a/b-barrel"/>
</dbReference>
<protein>
    <recommendedName>
        <fullName evidence="3">ABM domain-containing protein</fullName>
    </recommendedName>
</protein>
<keyword evidence="2" id="KW-1185">Reference proteome</keyword>
<dbReference type="EMBL" id="JBHSOF010000008">
    <property type="protein sequence ID" value="MFC5663213.1"/>
    <property type="molecule type" value="Genomic_DNA"/>
</dbReference>
<name>A0ABW0X084_9ACTN</name>
<accession>A0ABW0X084</accession>